<keyword evidence="1" id="KW-0812">Transmembrane</keyword>
<protein>
    <recommendedName>
        <fullName evidence="3">TLC domain-containing protein</fullName>
    </recommendedName>
</protein>
<accession>A0A7R9TIJ0</accession>
<feature type="transmembrane region" description="Helical" evidence="1">
    <location>
        <begin position="246"/>
        <end position="262"/>
    </location>
</feature>
<name>A0A7R9TIJ0_9VIRI</name>
<evidence type="ECO:0000313" key="2">
    <source>
        <dbReference type="EMBL" id="CAD8236626.1"/>
    </source>
</evidence>
<reference evidence="2" key="1">
    <citation type="submission" date="2021-01" db="EMBL/GenBank/DDBJ databases">
        <authorList>
            <person name="Corre E."/>
            <person name="Pelletier E."/>
            <person name="Niang G."/>
            <person name="Scheremetjew M."/>
            <person name="Finn R."/>
            <person name="Kale V."/>
            <person name="Holt S."/>
            <person name="Cochrane G."/>
            <person name="Meng A."/>
            <person name="Brown T."/>
            <person name="Cohen L."/>
        </authorList>
    </citation>
    <scope>NUCLEOTIDE SEQUENCE</scope>
    <source>
        <strain evidence="2">CCMP1413</strain>
    </source>
</reference>
<proteinExistence type="predicted"/>
<keyword evidence="1" id="KW-1133">Transmembrane helix</keyword>
<sequence length="285" mass="30966">MSAFAVYPWAVLLGEFIVAISIGFALNAAAAALFAGGPPDRFNNPRWSLKLALVFQAAIFPALCALSFASWRAAAGDSAAAACLPHRDAEAGGMGLDADLSCEVATPSHSDWRSEALEWMAEAWSDASVNHSGVYDRWYLVVLLSYMTKDFCGVMPDRLLVLHHIVCATGALVALAQPAGVRFFLVGTTALELGSGAMNVASLSAKHSRRGKIEKAFVLLSFVIITLSHVVAAWACIGLWRVALPAFFFVWWNVCTWPLMALRQKTVVEELFAVFRRYRPVVKAE</sequence>
<gene>
    <name evidence="2" type="ORF">PCOL08062_LOCUS4749</name>
</gene>
<evidence type="ECO:0008006" key="3">
    <source>
        <dbReference type="Google" id="ProtNLM"/>
    </source>
</evidence>
<feature type="transmembrane region" description="Helical" evidence="1">
    <location>
        <begin position="183"/>
        <end position="205"/>
    </location>
</feature>
<feature type="transmembrane region" description="Helical" evidence="1">
    <location>
        <begin position="217"/>
        <end position="240"/>
    </location>
</feature>
<evidence type="ECO:0000256" key="1">
    <source>
        <dbReference type="SAM" id="Phobius"/>
    </source>
</evidence>
<feature type="transmembrane region" description="Helical" evidence="1">
    <location>
        <begin position="12"/>
        <end position="35"/>
    </location>
</feature>
<keyword evidence="1" id="KW-0472">Membrane</keyword>
<dbReference type="EMBL" id="HBDZ01006216">
    <property type="protein sequence ID" value="CAD8236626.1"/>
    <property type="molecule type" value="Transcribed_RNA"/>
</dbReference>
<feature type="transmembrane region" description="Helical" evidence="1">
    <location>
        <begin position="159"/>
        <end position="177"/>
    </location>
</feature>
<feature type="transmembrane region" description="Helical" evidence="1">
    <location>
        <begin position="47"/>
        <end position="69"/>
    </location>
</feature>
<dbReference type="AlphaFoldDB" id="A0A7R9TIJ0"/>
<organism evidence="2">
    <name type="scientific">Prasinoderma coloniale</name>
    <dbReference type="NCBI Taxonomy" id="156133"/>
    <lineage>
        <taxon>Eukaryota</taxon>
        <taxon>Viridiplantae</taxon>
        <taxon>Prasinodermophyta</taxon>
        <taxon>Prasinodermophyceae</taxon>
        <taxon>Prasinodermales</taxon>
        <taxon>Prasinodermaceae</taxon>
        <taxon>Prasinoderma</taxon>
    </lineage>
</organism>